<dbReference type="NCBIfam" id="NF045659">
    <property type="entry name" value="DiMArgaseDdahMtb"/>
    <property type="match status" value="1"/>
</dbReference>
<proteinExistence type="predicted"/>
<dbReference type="GO" id="GO:0016787">
    <property type="term" value="F:hydrolase activity"/>
    <property type="evidence" value="ECO:0007669"/>
    <property type="project" value="UniProtKB-KW"/>
</dbReference>
<protein>
    <submittedName>
        <fullName evidence="1">N-dimethylarginine dimethylaminohydrolase</fullName>
    </submittedName>
</protein>
<reference evidence="1 2" key="1">
    <citation type="submission" date="2020-08" db="EMBL/GenBank/DDBJ databases">
        <title>Genomic Encyclopedia of Type Strains, Phase IV (KMG-IV): sequencing the most valuable type-strain genomes for metagenomic binning, comparative biology and taxonomic classification.</title>
        <authorList>
            <person name="Goeker M."/>
        </authorList>
    </citation>
    <scope>NUCLEOTIDE SEQUENCE [LARGE SCALE GENOMIC DNA]</scope>
    <source>
        <strain evidence="1 2">DSM 44197</strain>
    </source>
</reference>
<evidence type="ECO:0000313" key="2">
    <source>
        <dbReference type="Proteomes" id="UP000572680"/>
    </source>
</evidence>
<comment type="caution">
    <text evidence="1">The sequence shown here is derived from an EMBL/GenBank/DDBJ whole genome shotgun (WGS) entry which is preliminary data.</text>
</comment>
<dbReference type="EMBL" id="JACJIA010000003">
    <property type="protein sequence ID" value="MBA8951113.1"/>
    <property type="molecule type" value="Genomic_DNA"/>
</dbReference>
<dbReference type="AlphaFoldDB" id="A0A7W3LMY9"/>
<name>A0A7W3LMY9_ACTNM</name>
<gene>
    <name evidence="1" type="ORF">HNR61_002744</name>
</gene>
<keyword evidence="1" id="KW-0378">Hydrolase</keyword>
<dbReference type="Proteomes" id="UP000572680">
    <property type="component" value="Unassembled WGS sequence"/>
</dbReference>
<dbReference type="SUPFAM" id="SSF55909">
    <property type="entry name" value="Pentein"/>
    <property type="match status" value="1"/>
</dbReference>
<evidence type="ECO:0000313" key="1">
    <source>
        <dbReference type="EMBL" id="MBA8951113.1"/>
    </source>
</evidence>
<dbReference type="Gene3D" id="3.75.10.10">
    <property type="entry name" value="L-arginine/glycine Amidinotransferase, Chain A"/>
    <property type="match status" value="1"/>
</dbReference>
<organism evidence="1 2">
    <name type="scientific">Actinomadura namibiensis</name>
    <dbReference type="NCBI Taxonomy" id="182080"/>
    <lineage>
        <taxon>Bacteria</taxon>
        <taxon>Bacillati</taxon>
        <taxon>Actinomycetota</taxon>
        <taxon>Actinomycetes</taxon>
        <taxon>Streptosporangiales</taxon>
        <taxon>Thermomonosporaceae</taxon>
        <taxon>Actinomadura</taxon>
    </lineage>
</organism>
<sequence length="283" mass="30405">MTVTPAMEPTTAPAIPERTALHRRFLMCRPEHFTVSYAINPWMDPAAGADADRAVKQWEELRAAYLSLGHDVELIDPVPGLPDMVFAANGALVVGGRAYGARFTHPERAAEGPAYAAWLRARGFEVMDPSHTNEGEGDFLTLDHVILAGTGFRTEIAAHQEAQEYLGRPVVTLRLVDPRFYHLDTALFPLTGDNVAYYPGAFSPGSRAVLERLFPHAVLATEADAAVLGLNAVSDGRNVVINAEAAGLAGSLRAAGFHPVPVDLTELRKAGGGPKCCTLELRT</sequence>
<accession>A0A7W3LMY9</accession>
<keyword evidence="2" id="KW-1185">Reference proteome</keyword>